<evidence type="ECO:0000259" key="6">
    <source>
        <dbReference type="PROSITE" id="PS50811"/>
    </source>
</evidence>
<accession>A0A8X8YRI1</accession>
<keyword evidence="8" id="KW-1185">Reference proteome</keyword>
<reference evidence="7" key="1">
    <citation type="submission" date="2018-01" db="EMBL/GenBank/DDBJ databases">
        <authorList>
            <person name="Mao J.F."/>
        </authorList>
    </citation>
    <scope>NUCLEOTIDE SEQUENCE</scope>
    <source>
        <strain evidence="7">Huo1</strain>
        <tissue evidence="7">Leaf</tissue>
    </source>
</reference>
<dbReference type="GO" id="GO:0003700">
    <property type="term" value="F:DNA-binding transcription factor activity"/>
    <property type="evidence" value="ECO:0007669"/>
    <property type="project" value="InterPro"/>
</dbReference>
<keyword evidence="3" id="KW-0238">DNA-binding</keyword>
<dbReference type="GO" id="GO:0005634">
    <property type="term" value="C:nucleus"/>
    <property type="evidence" value="ECO:0007669"/>
    <property type="project" value="UniProtKB-SubCell"/>
</dbReference>
<dbReference type="InterPro" id="IPR003657">
    <property type="entry name" value="WRKY_dom"/>
</dbReference>
<dbReference type="EMBL" id="PNBA02000001">
    <property type="protein sequence ID" value="KAG6437648.1"/>
    <property type="molecule type" value="Genomic_DNA"/>
</dbReference>
<dbReference type="SUPFAM" id="SSF118290">
    <property type="entry name" value="WRKY DNA-binding domain"/>
    <property type="match status" value="1"/>
</dbReference>
<dbReference type="Gene3D" id="2.20.25.80">
    <property type="entry name" value="WRKY domain"/>
    <property type="match status" value="1"/>
</dbReference>
<evidence type="ECO:0000256" key="4">
    <source>
        <dbReference type="ARBA" id="ARBA00023163"/>
    </source>
</evidence>
<sequence length="254" mass="28970">MESVESWRKESISSQLNHGIKLSNKLKKELHHHHSNSSDCELLIDKIISCYNNALELLNYTDSLHNGDSTTLLDFSPSSEVSDQDFKDHVPKKRKSLERWSEEVHVCCGTRSEDQLEDGYNWRKYGQKDILGATHPRSYYRCTYRHMRGCSATKQVQRGEDDPSILRILYRGKHSCGLNQNKQNGVVSAETNEDSKQLKPENVASPPLIMSGPTSMSTCQIDQSFQDSETFPVGVLDFIIDFDVPFFEVSSNYL</sequence>
<keyword evidence="2" id="KW-0805">Transcription regulation</keyword>
<gene>
    <name evidence="7" type="ORF">SASPL_102569</name>
</gene>
<dbReference type="AlphaFoldDB" id="A0A8X8YRI1"/>
<evidence type="ECO:0000256" key="1">
    <source>
        <dbReference type="ARBA" id="ARBA00004123"/>
    </source>
</evidence>
<evidence type="ECO:0000256" key="2">
    <source>
        <dbReference type="ARBA" id="ARBA00023015"/>
    </source>
</evidence>
<proteinExistence type="predicted"/>
<dbReference type="PROSITE" id="PS50811">
    <property type="entry name" value="WRKY"/>
    <property type="match status" value="1"/>
</dbReference>
<dbReference type="Pfam" id="PF03106">
    <property type="entry name" value="WRKY"/>
    <property type="match status" value="1"/>
</dbReference>
<dbReference type="GO" id="GO:0000976">
    <property type="term" value="F:transcription cis-regulatory region binding"/>
    <property type="evidence" value="ECO:0007669"/>
    <property type="project" value="TreeGrafter"/>
</dbReference>
<keyword evidence="4" id="KW-0804">Transcription</keyword>
<dbReference type="SMART" id="SM00774">
    <property type="entry name" value="WRKY"/>
    <property type="match status" value="1"/>
</dbReference>
<evidence type="ECO:0000313" key="8">
    <source>
        <dbReference type="Proteomes" id="UP000298416"/>
    </source>
</evidence>
<evidence type="ECO:0000313" key="7">
    <source>
        <dbReference type="EMBL" id="KAG6437648.1"/>
    </source>
</evidence>
<dbReference type="InterPro" id="IPR044810">
    <property type="entry name" value="WRKY_plant"/>
</dbReference>
<dbReference type="InterPro" id="IPR036576">
    <property type="entry name" value="WRKY_dom_sf"/>
</dbReference>
<reference evidence="7" key="2">
    <citation type="submission" date="2020-08" db="EMBL/GenBank/DDBJ databases">
        <title>Plant Genome Project.</title>
        <authorList>
            <person name="Zhang R.-G."/>
        </authorList>
    </citation>
    <scope>NUCLEOTIDE SEQUENCE</scope>
    <source>
        <strain evidence="7">Huo1</strain>
        <tissue evidence="7">Leaf</tissue>
    </source>
</reference>
<dbReference type="Proteomes" id="UP000298416">
    <property type="component" value="Unassembled WGS sequence"/>
</dbReference>
<comment type="subcellular location">
    <subcellularLocation>
        <location evidence="1">Nucleus</location>
    </subcellularLocation>
</comment>
<comment type="caution">
    <text evidence="7">The sequence shown here is derived from an EMBL/GenBank/DDBJ whole genome shotgun (WGS) entry which is preliminary data.</text>
</comment>
<feature type="domain" description="WRKY" evidence="6">
    <location>
        <begin position="111"/>
        <end position="175"/>
    </location>
</feature>
<protein>
    <recommendedName>
        <fullName evidence="6">WRKY domain-containing protein</fullName>
    </recommendedName>
</protein>
<dbReference type="PANTHER" id="PTHR32096:SF133">
    <property type="entry name" value="WRKY TRANSCRIPTION FACTOR 41-RELATED"/>
    <property type="match status" value="1"/>
</dbReference>
<evidence type="ECO:0000256" key="5">
    <source>
        <dbReference type="ARBA" id="ARBA00023242"/>
    </source>
</evidence>
<organism evidence="7">
    <name type="scientific">Salvia splendens</name>
    <name type="common">Scarlet sage</name>
    <dbReference type="NCBI Taxonomy" id="180675"/>
    <lineage>
        <taxon>Eukaryota</taxon>
        <taxon>Viridiplantae</taxon>
        <taxon>Streptophyta</taxon>
        <taxon>Embryophyta</taxon>
        <taxon>Tracheophyta</taxon>
        <taxon>Spermatophyta</taxon>
        <taxon>Magnoliopsida</taxon>
        <taxon>eudicotyledons</taxon>
        <taxon>Gunneridae</taxon>
        <taxon>Pentapetalae</taxon>
        <taxon>asterids</taxon>
        <taxon>lamiids</taxon>
        <taxon>Lamiales</taxon>
        <taxon>Lamiaceae</taxon>
        <taxon>Nepetoideae</taxon>
        <taxon>Mentheae</taxon>
        <taxon>Salviinae</taxon>
        <taxon>Salvia</taxon>
        <taxon>Salvia subgen. Calosphace</taxon>
        <taxon>core Calosphace</taxon>
    </lineage>
</organism>
<dbReference type="PANTHER" id="PTHR32096">
    <property type="entry name" value="WRKY TRANSCRIPTION FACTOR 30-RELATED-RELATED"/>
    <property type="match status" value="1"/>
</dbReference>
<name>A0A8X8YRI1_SALSN</name>
<evidence type="ECO:0000256" key="3">
    <source>
        <dbReference type="ARBA" id="ARBA00023125"/>
    </source>
</evidence>
<keyword evidence="5" id="KW-0539">Nucleus</keyword>